<comment type="caution">
    <text evidence="2">The sequence shown here is derived from an EMBL/GenBank/DDBJ whole genome shotgun (WGS) entry which is preliminary data.</text>
</comment>
<dbReference type="CDD" id="cd14797">
    <property type="entry name" value="DUF302"/>
    <property type="match status" value="1"/>
</dbReference>
<keyword evidence="3" id="KW-1185">Reference proteome</keyword>
<organism evidence="2 3">
    <name type="scientific">Lentibacillus populi</name>
    <dbReference type="NCBI Taxonomy" id="1827502"/>
    <lineage>
        <taxon>Bacteria</taxon>
        <taxon>Bacillati</taxon>
        <taxon>Bacillota</taxon>
        <taxon>Bacilli</taxon>
        <taxon>Bacillales</taxon>
        <taxon>Bacillaceae</taxon>
        <taxon>Lentibacillus</taxon>
    </lineage>
</organism>
<gene>
    <name evidence="2" type="ORF">GCM10011409_17050</name>
</gene>
<reference evidence="2" key="2">
    <citation type="submission" date="2020-09" db="EMBL/GenBank/DDBJ databases">
        <authorList>
            <person name="Sun Q."/>
            <person name="Zhou Y."/>
        </authorList>
    </citation>
    <scope>NUCLEOTIDE SEQUENCE</scope>
    <source>
        <strain evidence="2">CGMCC 1.15454</strain>
    </source>
</reference>
<proteinExistence type="predicted"/>
<dbReference type="EMBL" id="BMJD01000010">
    <property type="protein sequence ID" value="GGB40122.1"/>
    <property type="molecule type" value="Genomic_DNA"/>
</dbReference>
<feature type="domain" description="DUF302" evidence="1">
    <location>
        <begin position="34"/>
        <end position="79"/>
    </location>
</feature>
<dbReference type="Gene3D" id="3.30.310.70">
    <property type="entry name" value="TT1751-like domain"/>
    <property type="match status" value="1"/>
</dbReference>
<dbReference type="InterPro" id="IPR035923">
    <property type="entry name" value="TT1751-like_sf"/>
</dbReference>
<name>A0A9W5TWZ6_9BACI</name>
<evidence type="ECO:0000313" key="2">
    <source>
        <dbReference type="EMBL" id="GGB40122.1"/>
    </source>
</evidence>
<dbReference type="SUPFAM" id="SSF103247">
    <property type="entry name" value="TT1751-like"/>
    <property type="match status" value="1"/>
</dbReference>
<dbReference type="Pfam" id="PF03625">
    <property type="entry name" value="DUF302"/>
    <property type="match status" value="1"/>
</dbReference>
<protein>
    <recommendedName>
        <fullName evidence="1">DUF302 domain-containing protein</fullName>
    </recommendedName>
</protein>
<accession>A0A9W5TWZ6</accession>
<reference evidence="2" key="1">
    <citation type="journal article" date="2014" name="Int. J. Syst. Evol. Microbiol.">
        <title>Complete genome sequence of Corynebacterium casei LMG S-19264T (=DSM 44701T), isolated from a smear-ripened cheese.</title>
        <authorList>
            <consortium name="US DOE Joint Genome Institute (JGI-PGF)"/>
            <person name="Walter F."/>
            <person name="Albersmeier A."/>
            <person name="Kalinowski J."/>
            <person name="Ruckert C."/>
        </authorList>
    </citation>
    <scope>NUCLEOTIDE SEQUENCE</scope>
    <source>
        <strain evidence="2">CGMCC 1.15454</strain>
    </source>
</reference>
<dbReference type="InterPro" id="IPR005180">
    <property type="entry name" value="DUF302"/>
</dbReference>
<dbReference type="Proteomes" id="UP000621492">
    <property type="component" value="Unassembled WGS sequence"/>
</dbReference>
<dbReference type="PIRSF" id="PIRSF021774">
    <property type="entry name" value="UCP021774"/>
    <property type="match status" value="1"/>
</dbReference>
<dbReference type="PANTHER" id="PTHR38342:SF1">
    <property type="entry name" value="SLR5037 PROTEIN"/>
    <property type="match status" value="1"/>
</dbReference>
<dbReference type="InterPro" id="IPR016796">
    <property type="entry name" value="UCP021774"/>
</dbReference>
<evidence type="ECO:0000313" key="3">
    <source>
        <dbReference type="Proteomes" id="UP000621492"/>
    </source>
</evidence>
<dbReference type="AlphaFoldDB" id="A0A9W5TWZ6"/>
<dbReference type="PANTHER" id="PTHR38342">
    <property type="entry name" value="SLR5037 PROTEIN"/>
    <property type="match status" value="1"/>
</dbReference>
<evidence type="ECO:0000259" key="1">
    <source>
        <dbReference type="Pfam" id="PF03625"/>
    </source>
</evidence>
<sequence>MFHYTVETNKTIDEAIQSLEKSLKDEKFGVLWQFDIRETLQKKAIDFQQAYHVLGVCNPEAAQRVLSQNQLVGYFLPWQIRKFKLSYSA</sequence>